<evidence type="ECO:0000313" key="2">
    <source>
        <dbReference type="EMBL" id="MBO8200714.1"/>
    </source>
</evidence>
<keyword evidence="1" id="KW-1133">Transmembrane helix</keyword>
<comment type="caution">
    <text evidence="2">The sequence shown here is derived from an EMBL/GenBank/DDBJ whole genome shotgun (WGS) entry which is preliminary data.</text>
</comment>
<reference evidence="2 3" key="1">
    <citation type="submission" date="2021-02" db="EMBL/GenBank/DDBJ databases">
        <title>Streptomyces spirodelae sp. nov., isolated from duckweed.</title>
        <authorList>
            <person name="Saimee Y."/>
            <person name="Duangmal K."/>
        </authorList>
    </citation>
    <scope>NUCLEOTIDE SEQUENCE [LARGE SCALE GENOMIC DNA]</scope>
    <source>
        <strain evidence="2 3">DSM 42105</strain>
    </source>
</reference>
<sequence length="187" mass="19570">MTPGGWPDALAMGALGLALSVLLPALILGTRAGPAWARLWQRLCPPAGAALGGFVVLHAAVTLGDCVLMPGTGVRIVLHAALLVGGLLFWLPVLGPARRLSEPGRCLYLFVGAPLLDIPMVAVIALGHHYGGLGMIVGMLPMGVAAAALTWRWIWAEERAHQGREAALHGPADRFPLARQPGTARRP</sequence>
<name>A0ABS3XZ75_9ACTN</name>
<feature type="transmembrane region" description="Helical" evidence="1">
    <location>
        <begin position="76"/>
        <end position="94"/>
    </location>
</feature>
<proteinExistence type="predicted"/>
<dbReference type="Proteomes" id="UP000721954">
    <property type="component" value="Unassembled WGS sequence"/>
</dbReference>
<feature type="transmembrane region" description="Helical" evidence="1">
    <location>
        <begin position="133"/>
        <end position="154"/>
    </location>
</feature>
<dbReference type="RefSeq" id="WP_209212328.1">
    <property type="nucleotide sequence ID" value="NZ_JAFFZM010000012.1"/>
</dbReference>
<feature type="transmembrane region" description="Helical" evidence="1">
    <location>
        <begin position="106"/>
        <end position="127"/>
    </location>
</feature>
<evidence type="ECO:0000313" key="3">
    <source>
        <dbReference type="Proteomes" id="UP000721954"/>
    </source>
</evidence>
<keyword evidence="1" id="KW-0812">Transmembrane</keyword>
<feature type="transmembrane region" description="Helical" evidence="1">
    <location>
        <begin position="6"/>
        <end position="28"/>
    </location>
</feature>
<keyword evidence="3" id="KW-1185">Reference proteome</keyword>
<evidence type="ECO:0000256" key="1">
    <source>
        <dbReference type="SAM" id="Phobius"/>
    </source>
</evidence>
<gene>
    <name evidence="2" type="ORF">JW613_20720</name>
</gene>
<protein>
    <submittedName>
        <fullName evidence="2">Uncharacterized protein</fullName>
    </submittedName>
</protein>
<organism evidence="2 3">
    <name type="scientific">Streptomyces smyrnaeus</name>
    <dbReference type="NCBI Taxonomy" id="1387713"/>
    <lineage>
        <taxon>Bacteria</taxon>
        <taxon>Bacillati</taxon>
        <taxon>Actinomycetota</taxon>
        <taxon>Actinomycetes</taxon>
        <taxon>Kitasatosporales</taxon>
        <taxon>Streptomycetaceae</taxon>
        <taxon>Streptomyces</taxon>
    </lineage>
</organism>
<dbReference type="GeneID" id="96261046"/>
<dbReference type="EMBL" id="JAFFZM010000012">
    <property type="protein sequence ID" value="MBO8200714.1"/>
    <property type="molecule type" value="Genomic_DNA"/>
</dbReference>
<accession>A0ABS3XZ75</accession>
<feature type="transmembrane region" description="Helical" evidence="1">
    <location>
        <begin position="49"/>
        <end position="70"/>
    </location>
</feature>
<keyword evidence="1" id="KW-0472">Membrane</keyword>